<evidence type="ECO:0000256" key="3">
    <source>
        <dbReference type="ARBA" id="ARBA00022771"/>
    </source>
</evidence>
<dbReference type="InterPro" id="IPR017907">
    <property type="entry name" value="Znf_RING_CS"/>
</dbReference>
<dbReference type="PROSITE" id="PS50089">
    <property type="entry name" value="ZF_RING_2"/>
    <property type="match status" value="1"/>
</dbReference>
<proteinExistence type="predicted"/>
<keyword evidence="2" id="KW-0479">Metal-binding</keyword>
<dbReference type="InterPro" id="IPR006574">
    <property type="entry name" value="PRY"/>
</dbReference>
<dbReference type="InterPro" id="IPR001841">
    <property type="entry name" value="Znf_RING"/>
</dbReference>
<evidence type="ECO:0000256" key="8">
    <source>
        <dbReference type="SAM" id="MobiDB-lite"/>
    </source>
</evidence>
<accession>A0A974BX26</accession>
<evidence type="ECO:0000259" key="9">
    <source>
        <dbReference type="PROSITE" id="PS50089"/>
    </source>
</evidence>
<evidence type="ECO:0000313" key="13">
    <source>
        <dbReference type="Proteomes" id="UP000694892"/>
    </source>
</evidence>
<reference evidence="13" key="1">
    <citation type="journal article" date="2016" name="Nature">
        <title>Genome evolution in the allotetraploid frog Xenopus laevis.</title>
        <authorList>
            <person name="Session A.M."/>
            <person name="Uno Y."/>
            <person name="Kwon T."/>
            <person name="Chapman J.A."/>
            <person name="Toyoda A."/>
            <person name="Takahashi S."/>
            <person name="Fukui A."/>
            <person name="Hikosaka A."/>
            <person name="Suzuki A."/>
            <person name="Kondo M."/>
            <person name="van Heeringen S.J."/>
            <person name="Quigley I."/>
            <person name="Heinz S."/>
            <person name="Ogino H."/>
            <person name="Ochi H."/>
            <person name="Hellsten U."/>
            <person name="Lyons J.B."/>
            <person name="Simakov O."/>
            <person name="Putnam N."/>
            <person name="Stites J."/>
            <person name="Kuroki Y."/>
            <person name="Tanaka T."/>
            <person name="Michiue T."/>
            <person name="Watanabe M."/>
            <person name="Bogdanovic O."/>
            <person name="Lister R."/>
            <person name="Georgiou G."/>
            <person name="Paranjpe S.S."/>
            <person name="van Kruijsbergen I."/>
            <person name="Shu S."/>
            <person name="Carlson J."/>
            <person name="Kinoshita T."/>
            <person name="Ohta Y."/>
            <person name="Mawaribuchi S."/>
            <person name="Jenkins J."/>
            <person name="Grimwood J."/>
            <person name="Schmutz J."/>
            <person name="Mitros T."/>
            <person name="Mozaffari S.V."/>
            <person name="Suzuki Y."/>
            <person name="Haramoto Y."/>
            <person name="Yamamoto T.S."/>
            <person name="Takagi C."/>
            <person name="Heald R."/>
            <person name="Miller K."/>
            <person name="Haudenschild C."/>
            <person name="Kitzman J."/>
            <person name="Nakayama T."/>
            <person name="Izutsu Y."/>
            <person name="Robert J."/>
            <person name="Fortriede J."/>
            <person name="Burns K."/>
            <person name="Lotay V."/>
            <person name="Karimi K."/>
            <person name="Yasuoka Y."/>
            <person name="Dichmann D.S."/>
            <person name="Flajnik M.F."/>
            <person name="Houston D.W."/>
            <person name="Shendure J."/>
            <person name="DuPasquier L."/>
            <person name="Vize P.D."/>
            <person name="Zorn A.M."/>
            <person name="Ito M."/>
            <person name="Marcotte E.M."/>
            <person name="Wallingford J.B."/>
            <person name="Ito Y."/>
            <person name="Asashima M."/>
            <person name="Ueno N."/>
            <person name="Matsuda Y."/>
            <person name="Veenstra G.J."/>
            <person name="Fujiyama A."/>
            <person name="Harland R.M."/>
            <person name="Taira M."/>
            <person name="Rokhsar D.S."/>
        </authorList>
    </citation>
    <scope>NUCLEOTIDE SEQUENCE [LARGE SCALE GENOMIC DNA]</scope>
    <source>
        <strain evidence="13">J</strain>
    </source>
</reference>
<dbReference type="SMART" id="SM00184">
    <property type="entry name" value="RING"/>
    <property type="match status" value="1"/>
</dbReference>
<dbReference type="PANTHER" id="PTHR25465:SF71">
    <property type="entry name" value="E3 UBIQUITIN-PROTEIN LIGASE TRIM39-LIKE"/>
    <property type="match status" value="1"/>
</dbReference>
<keyword evidence="5" id="KW-0391">Immunity</keyword>
<dbReference type="PROSITE" id="PS50119">
    <property type="entry name" value="ZF_BBOX"/>
    <property type="match status" value="1"/>
</dbReference>
<keyword evidence="1" id="KW-0399">Innate immunity</keyword>
<dbReference type="GO" id="GO:0045087">
    <property type="term" value="P:innate immune response"/>
    <property type="evidence" value="ECO:0007669"/>
    <property type="project" value="UniProtKB-KW"/>
</dbReference>
<keyword evidence="3 7" id="KW-0863">Zinc-finger</keyword>
<dbReference type="SUPFAM" id="SSF57845">
    <property type="entry name" value="B-box zinc-binding domain"/>
    <property type="match status" value="1"/>
</dbReference>
<dbReference type="EMBL" id="CM004482">
    <property type="protein sequence ID" value="OCT62515.1"/>
    <property type="molecule type" value="Genomic_DNA"/>
</dbReference>
<dbReference type="InterPro" id="IPR013320">
    <property type="entry name" value="ConA-like_dom_sf"/>
</dbReference>
<dbReference type="PROSITE" id="PS00518">
    <property type="entry name" value="ZF_RING_1"/>
    <property type="match status" value="1"/>
</dbReference>
<protein>
    <submittedName>
        <fullName evidence="12">Uncharacterized protein</fullName>
    </submittedName>
</protein>
<organism evidence="12 13">
    <name type="scientific">Xenopus laevis</name>
    <name type="common">African clawed frog</name>
    <dbReference type="NCBI Taxonomy" id="8355"/>
    <lineage>
        <taxon>Eukaryota</taxon>
        <taxon>Metazoa</taxon>
        <taxon>Chordata</taxon>
        <taxon>Craniata</taxon>
        <taxon>Vertebrata</taxon>
        <taxon>Euteleostomi</taxon>
        <taxon>Amphibia</taxon>
        <taxon>Batrachia</taxon>
        <taxon>Anura</taxon>
        <taxon>Pipoidea</taxon>
        <taxon>Pipidae</taxon>
        <taxon>Xenopodinae</taxon>
        <taxon>Xenopus</taxon>
        <taxon>Xenopus</taxon>
    </lineage>
</organism>
<evidence type="ECO:0000259" key="10">
    <source>
        <dbReference type="PROSITE" id="PS50119"/>
    </source>
</evidence>
<dbReference type="InterPro" id="IPR003877">
    <property type="entry name" value="SPRY_dom"/>
</dbReference>
<dbReference type="InterPro" id="IPR027370">
    <property type="entry name" value="Znf-RING_euk"/>
</dbReference>
<dbReference type="InterPro" id="IPR003879">
    <property type="entry name" value="Butyrophylin_SPRY"/>
</dbReference>
<dbReference type="SUPFAM" id="SSF57850">
    <property type="entry name" value="RING/U-box"/>
    <property type="match status" value="1"/>
</dbReference>
<dbReference type="Proteomes" id="UP000694892">
    <property type="component" value="Chromosome 9_10L"/>
</dbReference>
<dbReference type="Pfam" id="PF00622">
    <property type="entry name" value="SPRY"/>
    <property type="match status" value="1"/>
</dbReference>
<feature type="domain" description="B30.2/SPRY" evidence="11">
    <location>
        <begin position="237"/>
        <end position="429"/>
    </location>
</feature>
<feature type="domain" description="B box-type" evidence="10">
    <location>
        <begin position="120"/>
        <end position="161"/>
    </location>
</feature>
<evidence type="ECO:0000256" key="5">
    <source>
        <dbReference type="ARBA" id="ARBA00022859"/>
    </source>
</evidence>
<keyword evidence="6" id="KW-0175">Coiled coil</keyword>
<evidence type="ECO:0000313" key="12">
    <source>
        <dbReference type="EMBL" id="OCT62515.1"/>
    </source>
</evidence>
<dbReference type="Gene3D" id="3.30.40.10">
    <property type="entry name" value="Zinc/RING finger domain, C3HC4 (zinc finger)"/>
    <property type="match status" value="1"/>
</dbReference>
<name>A0A974BX26_XENLA</name>
<evidence type="ECO:0000256" key="1">
    <source>
        <dbReference type="ARBA" id="ARBA00022588"/>
    </source>
</evidence>
<dbReference type="SUPFAM" id="SSF49899">
    <property type="entry name" value="Concanavalin A-like lectins/glucanases"/>
    <property type="match status" value="1"/>
</dbReference>
<sequence length="429" mass="48275">MAAALLRDNLTCFQCMSIYTDPVSLLCGHNFCQGCIEELLDTQEGSGGYSCPKCRDEFQDLLLPRNMILFIRVEKYHSDQAEQDGADIFCTYCVHSLVPAAKSCLQGETSMCDAHVTANQQNTKCFELNELLKYYCNEDGACICESCCLAREHRDHKVELLNEASEKKKEKLRNLLEKLRPEAEETERRTQKLQDPDKKWKKKQTEIKKEDQSMMINHIDKLCKHGSGSGCDLGDITHRLIWDCGWDKGFVGKEASGMILDINTAGNNVIISGDGKTASYSKTKQGHPQDPGRFQSYPQALSNRSFSSGQHCWDVKGSEAGFWWVGVSCSSMDRSGIESGIWCNKKSWTLCGNDDNSFAVIHDSLGTSLPQVPACRKIRILLDHEGGCLSFYELREPLRHLHTFTASFSEPLHAAFRLLCPDSWVRILS</sequence>
<dbReference type="OMA" id="CCEANSG"/>
<dbReference type="Pfam" id="PF13445">
    <property type="entry name" value="zf-RING_UBOX"/>
    <property type="match status" value="1"/>
</dbReference>
<dbReference type="InterPro" id="IPR000315">
    <property type="entry name" value="Znf_B-box"/>
</dbReference>
<dbReference type="InterPro" id="IPR001870">
    <property type="entry name" value="B30.2/SPRY"/>
</dbReference>
<dbReference type="Gene3D" id="3.30.160.60">
    <property type="entry name" value="Classic Zinc Finger"/>
    <property type="match status" value="1"/>
</dbReference>
<dbReference type="GO" id="GO:0005737">
    <property type="term" value="C:cytoplasm"/>
    <property type="evidence" value="ECO:0007669"/>
    <property type="project" value="UniProtKB-ARBA"/>
</dbReference>
<dbReference type="AlphaFoldDB" id="A0A974BX26"/>
<keyword evidence="4" id="KW-0862">Zinc</keyword>
<dbReference type="SMART" id="SM00589">
    <property type="entry name" value="PRY"/>
    <property type="match status" value="1"/>
</dbReference>
<feature type="domain" description="RING-type" evidence="9">
    <location>
        <begin position="12"/>
        <end position="55"/>
    </location>
</feature>
<dbReference type="GO" id="GO:0008270">
    <property type="term" value="F:zinc ion binding"/>
    <property type="evidence" value="ECO:0007669"/>
    <property type="project" value="UniProtKB-KW"/>
</dbReference>
<gene>
    <name evidence="12" type="ORF">XELAEV_18043598mg</name>
</gene>
<evidence type="ECO:0000256" key="6">
    <source>
        <dbReference type="ARBA" id="ARBA00023054"/>
    </source>
</evidence>
<dbReference type="PRINTS" id="PR01407">
    <property type="entry name" value="BUTYPHLNCDUF"/>
</dbReference>
<dbReference type="Pfam" id="PF00643">
    <property type="entry name" value="zf-B_box"/>
    <property type="match status" value="1"/>
</dbReference>
<dbReference type="SMART" id="SM00336">
    <property type="entry name" value="BBOX"/>
    <property type="match status" value="1"/>
</dbReference>
<dbReference type="Gene3D" id="2.60.120.920">
    <property type="match status" value="1"/>
</dbReference>
<dbReference type="CDD" id="cd19769">
    <property type="entry name" value="Bbox2_TRIM16-like"/>
    <property type="match status" value="1"/>
</dbReference>
<feature type="region of interest" description="Disordered" evidence="8">
    <location>
        <begin position="182"/>
        <end position="208"/>
    </location>
</feature>
<dbReference type="Pfam" id="PF13765">
    <property type="entry name" value="PRY"/>
    <property type="match status" value="1"/>
</dbReference>
<evidence type="ECO:0000256" key="2">
    <source>
        <dbReference type="ARBA" id="ARBA00022723"/>
    </source>
</evidence>
<evidence type="ECO:0000256" key="4">
    <source>
        <dbReference type="ARBA" id="ARBA00022833"/>
    </source>
</evidence>
<dbReference type="PROSITE" id="PS50188">
    <property type="entry name" value="B302_SPRY"/>
    <property type="match status" value="1"/>
</dbReference>
<dbReference type="CDD" id="cd12891">
    <property type="entry name" value="SPRY_PRY_C-I_2"/>
    <property type="match status" value="1"/>
</dbReference>
<dbReference type="InterPro" id="IPR051051">
    <property type="entry name" value="E3_ubiq-ligase_TRIM/RNF"/>
</dbReference>
<dbReference type="InterPro" id="IPR043136">
    <property type="entry name" value="B30.2/SPRY_sf"/>
</dbReference>
<evidence type="ECO:0000256" key="7">
    <source>
        <dbReference type="PROSITE-ProRule" id="PRU00024"/>
    </source>
</evidence>
<dbReference type="PANTHER" id="PTHR25465">
    <property type="entry name" value="B-BOX DOMAIN CONTAINING"/>
    <property type="match status" value="1"/>
</dbReference>
<dbReference type="SMART" id="SM00449">
    <property type="entry name" value="SPRY"/>
    <property type="match status" value="1"/>
</dbReference>
<evidence type="ECO:0000259" key="11">
    <source>
        <dbReference type="PROSITE" id="PS50188"/>
    </source>
</evidence>
<dbReference type="InterPro" id="IPR013083">
    <property type="entry name" value="Znf_RING/FYVE/PHD"/>
</dbReference>